<feature type="region of interest" description="Disordered" evidence="1">
    <location>
        <begin position="185"/>
        <end position="204"/>
    </location>
</feature>
<dbReference type="RefSeq" id="WP_022170054.1">
    <property type="nucleotide sequence ID" value="NZ_CAUDVV010000002.1"/>
</dbReference>
<sequence length="204" mass="22706">MKDDTTPVGEEGKLVVSKLVTFQGKNQAVNRTFYVALFSDADCTQKVSNVKELKCEGAWSAYTVFEHLKDGTYYVAETDKDGNPVENTDFGFDVSYDGDITVSFTEQNTDSTLAITNDMTERNPEYKKYSKKEDDGDDGKEKKKTSTSKNNPSNKTTKKGKNSKTGDDSHIFFYAALAAAALAAGSAEVYRRRRRATGRNKHDR</sequence>
<feature type="compositionally biased region" description="Basic residues" evidence="1">
    <location>
        <begin position="191"/>
        <end position="204"/>
    </location>
</feature>
<dbReference type="AlphaFoldDB" id="A0A173TXX5"/>
<gene>
    <name evidence="3" type="ORF">ERS852578_01992</name>
</gene>
<evidence type="ECO:0000313" key="4">
    <source>
        <dbReference type="Proteomes" id="UP000095390"/>
    </source>
</evidence>
<dbReference type="EMBL" id="CYYC01000024">
    <property type="protein sequence ID" value="CUN06927.1"/>
    <property type="molecule type" value="Genomic_DNA"/>
</dbReference>
<reference evidence="3 4" key="1">
    <citation type="submission" date="2015-09" db="EMBL/GenBank/DDBJ databases">
        <authorList>
            <consortium name="Pathogen Informatics"/>
        </authorList>
    </citation>
    <scope>NUCLEOTIDE SEQUENCE [LARGE SCALE GENOMIC DNA]</scope>
    <source>
        <strain evidence="3 4">2789STDY5834966</strain>
    </source>
</reference>
<name>A0A173TXX5_9FIRM</name>
<feature type="transmembrane region" description="Helical" evidence="2">
    <location>
        <begin position="171"/>
        <end position="190"/>
    </location>
</feature>
<organism evidence="3 4">
    <name type="scientific">Anaerobutyricum hallii</name>
    <dbReference type="NCBI Taxonomy" id="39488"/>
    <lineage>
        <taxon>Bacteria</taxon>
        <taxon>Bacillati</taxon>
        <taxon>Bacillota</taxon>
        <taxon>Clostridia</taxon>
        <taxon>Lachnospirales</taxon>
        <taxon>Lachnospiraceae</taxon>
        <taxon>Anaerobutyricum</taxon>
    </lineage>
</organism>
<dbReference type="NCBIfam" id="TIGR03063">
    <property type="entry name" value="srtB_target"/>
    <property type="match status" value="1"/>
</dbReference>
<evidence type="ECO:0000256" key="2">
    <source>
        <dbReference type="SAM" id="Phobius"/>
    </source>
</evidence>
<protein>
    <submittedName>
        <fullName evidence="3">Heme uptake protein IsdC</fullName>
    </submittedName>
</protein>
<evidence type="ECO:0000313" key="3">
    <source>
        <dbReference type="EMBL" id="CUN06927.1"/>
    </source>
</evidence>
<keyword evidence="2" id="KW-1133">Transmembrane helix</keyword>
<feature type="compositionally biased region" description="Basic and acidic residues" evidence="1">
    <location>
        <begin position="119"/>
        <end position="134"/>
    </location>
</feature>
<evidence type="ECO:0000256" key="1">
    <source>
        <dbReference type="SAM" id="MobiDB-lite"/>
    </source>
</evidence>
<dbReference type="Proteomes" id="UP000095390">
    <property type="component" value="Unassembled WGS sequence"/>
</dbReference>
<keyword evidence="2" id="KW-0812">Transmembrane</keyword>
<accession>A0A173TXX5</accession>
<dbReference type="InterPro" id="IPR017502">
    <property type="entry name" value="Sortase_SrtB_target"/>
</dbReference>
<keyword evidence="2" id="KW-0472">Membrane</keyword>
<feature type="region of interest" description="Disordered" evidence="1">
    <location>
        <begin position="115"/>
        <end position="167"/>
    </location>
</feature>
<proteinExistence type="predicted"/>